<organism evidence="2 3">
    <name type="scientific">Eumeta variegata</name>
    <name type="common">Bagworm moth</name>
    <name type="synonym">Eumeta japonica</name>
    <dbReference type="NCBI Taxonomy" id="151549"/>
    <lineage>
        <taxon>Eukaryota</taxon>
        <taxon>Metazoa</taxon>
        <taxon>Ecdysozoa</taxon>
        <taxon>Arthropoda</taxon>
        <taxon>Hexapoda</taxon>
        <taxon>Insecta</taxon>
        <taxon>Pterygota</taxon>
        <taxon>Neoptera</taxon>
        <taxon>Endopterygota</taxon>
        <taxon>Lepidoptera</taxon>
        <taxon>Glossata</taxon>
        <taxon>Ditrysia</taxon>
        <taxon>Tineoidea</taxon>
        <taxon>Psychidae</taxon>
        <taxon>Oiketicinae</taxon>
        <taxon>Eumeta</taxon>
    </lineage>
</organism>
<accession>A0A4C1W4H2</accession>
<dbReference type="OrthoDB" id="7420506at2759"/>
<evidence type="ECO:0000256" key="1">
    <source>
        <dbReference type="SAM" id="MobiDB-lite"/>
    </source>
</evidence>
<evidence type="ECO:0000313" key="2">
    <source>
        <dbReference type="EMBL" id="GBP45005.1"/>
    </source>
</evidence>
<sequence length="105" mass="11462">MEEGSLNSSKGYEVSNWSSEQTGHEDGARFSDTSWQIHRTWAREGGGLPISPPAARAPPADDSTGIYDTITQQERRRNIKNPTPIRTENITPVIAGDKAGRGRAV</sequence>
<gene>
    <name evidence="2" type="ORF">EVAR_33433_1</name>
</gene>
<keyword evidence="3" id="KW-1185">Reference proteome</keyword>
<comment type="caution">
    <text evidence="2">The sequence shown here is derived from an EMBL/GenBank/DDBJ whole genome shotgun (WGS) entry which is preliminary data.</text>
</comment>
<reference evidence="2 3" key="1">
    <citation type="journal article" date="2019" name="Commun. Biol.">
        <title>The bagworm genome reveals a unique fibroin gene that provides high tensile strength.</title>
        <authorList>
            <person name="Kono N."/>
            <person name="Nakamura H."/>
            <person name="Ohtoshi R."/>
            <person name="Tomita M."/>
            <person name="Numata K."/>
            <person name="Arakawa K."/>
        </authorList>
    </citation>
    <scope>NUCLEOTIDE SEQUENCE [LARGE SCALE GENOMIC DNA]</scope>
</reference>
<dbReference type="AlphaFoldDB" id="A0A4C1W4H2"/>
<feature type="compositionally biased region" description="Polar residues" evidence="1">
    <location>
        <begin position="1"/>
        <end position="21"/>
    </location>
</feature>
<feature type="compositionally biased region" description="Polar residues" evidence="1">
    <location>
        <begin position="80"/>
        <end position="90"/>
    </location>
</feature>
<dbReference type="EMBL" id="BGZK01000462">
    <property type="protein sequence ID" value="GBP45005.1"/>
    <property type="molecule type" value="Genomic_DNA"/>
</dbReference>
<feature type="region of interest" description="Disordered" evidence="1">
    <location>
        <begin position="1"/>
        <end position="105"/>
    </location>
</feature>
<protein>
    <submittedName>
        <fullName evidence="2">Uncharacterized protein</fullName>
    </submittedName>
</protein>
<evidence type="ECO:0000313" key="3">
    <source>
        <dbReference type="Proteomes" id="UP000299102"/>
    </source>
</evidence>
<proteinExistence type="predicted"/>
<name>A0A4C1W4H2_EUMVA</name>
<dbReference type="Proteomes" id="UP000299102">
    <property type="component" value="Unassembled WGS sequence"/>
</dbReference>